<name>K1SS73_9ZZZZ</name>
<protein>
    <submittedName>
        <fullName evidence="2">Uncharacterized protein</fullName>
    </submittedName>
</protein>
<feature type="region of interest" description="Disordered" evidence="1">
    <location>
        <begin position="1"/>
        <end position="24"/>
    </location>
</feature>
<dbReference type="AlphaFoldDB" id="K1SS73"/>
<accession>K1SS73</accession>
<feature type="non-terminal residue" evidence="2">
    <location>
        <position position="24"/>
    </location>
</feature>
<gene>
    <name evidence="2" type="ORF">LEA_12859</name>
</gene>
<comment type="caution">
    <text evidence="2">The sequence shown here is derived from an EMBL/GenBank/DDBJ whole genome shotgun (WGS) entry which is preliminary data.</text>
</comment>
<evidence type="ECO:0000256" key="1">
    <source>
        <dbReference type="SAM" id="MobiDB-lite"/>
    </source>
</evidence>
<sequence length="24" mass="2539">MAATGKHFAAYSNNKGAREGMARV</sequence>
<organism evidence="2">
    <name type="scientific">human gut metagenome</name>
    <dbReference type="NCBI Taxonomy" id="408170"/>
    <lineage>
        <taxon>unclassified sequences</taxon>
        <taxon>metagenomes</taxon>
        <taxon>organismal metagenomes</taxon>
    </lineage>
</organism>
<dbReference type="EMBL" id="AJWY01008714">
    <property type="protein sequence ID" value="EKC60443.1"/>
    <property type="molecule type" value="Genomic_DNA"/>
</dbReference>
<proteinExistence type="predicted"/>
<evidence type="ECO:0000313" key="2">
    <source>
        <dbReference type="EMBL" id="EKC60443.1"/>
    </source>
</evidence>
<reference evidence="2" key="1">
    <citation type="journal article" date="2013" name="Environ. Microbiol.">
        <title>Microbiota from the distal guts of lean and obese adolescents exhibit partial functional redundancy besides clear differences in community structure.</title>
        <authorList>
            <person name="Ferrer M."/>
            <person name="Ruiz A."/>
            <person name="Lanza F."/>
            <person name="Haange S.B."/>
            <person name="Oberbach A."/>
            <person name="Till H."/>
            <person name="Bargiela R."/>
            <person name="Campoy C."/>
            <person name="Segura M.T."/>
            <person name="Richter M."/>
            <person name="von Bergen M."/>
            <person name="Seifert J."/>
            <person name="Suarez A."/>
        </authorList>
    </citation>
    <scope>NUCLEOTIDE SEQUENCE</scope>
</reference>